<name>A0ACB8EGD3_9SAUR</name>
<proteinExistence type="predicted"/>
<dbReference type="Proteomes" id="UP000827872">
    <property type="component" value="Linkage Group LG03"/>
</dbReference>
<comment type="caution">
    <text evidence="1">The sequence shown here is derived from an EMBL/GenBank/DDBJ whole genome shotgun (WGS) entry which is preliminary data.</text>
</comment>
<dbReference type="EMBL" id="CM037616">
    <property type="protein sequence ID" value="KAH7991412.1"/>
    <property type="molecule type" value="Genomic_DNA"/>
</dbReference>
<protein>
    <submittedName>
        <fullName evidence="1">Uncharacterized protein</fullName>
    </submittedName>
</protein>
<organism evidence="1 2">
    <name type="scientific">Sphaerodactylus townsendi</name>
    <dbReference type="NCBI Taxonomy" id="933632"/>
    <lineage>
        <taxon>Eukaryota</taxon>
        <taxon>Metazoa</taxon>
        <taxon>Chordata</taxon>
        <taxon>Craniata</taxon>
        <taxon>Vertebrata</taxon>
        <taxon>Euteleostomi</taxon>
        <taxon>Lepidosauria</taxon>
        <taxon>Squamata</taxon>
        <taxon>Bifurcata</taxon>
        <taxon>Gekkota</taxon>
        <taxon>Sphaerodactylidae</taxon>
        <taxon>Sphaerodactylus</taxon>
    </lineage>
</organism>
<evidence type="ECO:0000313" key="1">
    <source>
        <dbReference type="EMBL" id="KAH7991412.1"/>
    </source>
</evidence>
<keyword evidence="2" id="KW-1185">Reference proteome</keyword>
<sequence>MLAQGSYNIKSKFTDDDKSNPCPGSGNLIVSQRTRKTSWFNAPLFPLGITKKLTKPTLHVLHLFHCCFLPTASLLLLTHCNIFQAGFKRKAMTLLVAGGRGGFGGIPVSQQEIKC</sequence>
<accession>A0ACB8EGD3</accession>
<reference evidence="1" key="1">
    <citation type="submission" date="2021-08" db="EMBL/GenBank/DDBJ databases">
        <title>The first chromosome-level gecko genome reveals the dynamic sex chromosomes of Neotropical dwarf geckos (Sphaerodactylidae: Sphaerodactylus).</title>
        <authorList>
            <person name="Pinto B.J."/>
            <person name="Keating S.E."/>
            <person name="Gamble T."/>
        </authorList>
    </citation>
    <scope>NUCLEOTIDE SEQUENCE</scope>
    <source>
        <strain evidence="1">TG3544</strain>
    </source>
</reference>
<evidence type="ECO:0000313" key="2">
    <source>
        <dbReference type="Proteomes" id="UP000827872"/>
    </source>
</evidence>
<gene>
    <name evidence="1" type="ORF">K3G42_005793</name>
</gene>